<dbReference type="Proteomes" id="UP000610760">
    <property type="component" value="Unassembled WGS sequence"/>
</dbReference>
<dbReference type="EMBL" id="JACRSV010000008">
    <property type="protein sequence ID" value="MBC8561009.1"/>
    <property type="molecule type" value="Genomic_DNA"/>
</dbReference>
<sequence>MTKVEDVKRLDAIVDGASKLPVENQEYILTTIKGMLFTRNLLLKQAEQPRRPPEDHPA</sequence>
<evidence type="ECO:0000313" key="2">
    <source>
        <dbReference type="Proteomes" id="UP000610760"/>
    </source>
</evidence>
<name>A0A926E6D1_9FIRM</name>
<evidence type="ECO:0000313" key="1">
    <source>
        <dbReference type="EMBL" id="MBC8561009.1"/>
    </source>
</evidence>
<accession>A0A926E6D1</accession>
<dbReference type="AlphaFoldDB" id="A0A926E6D1"/>
<protein>
    <submittedName>
        <fullName evidence="1">Uncharacterized protein</fullName>
    </submittedName>
</protein>
<organism evidence="1 2">
    <name type="scientific">Fumia xinanensis</name>
    <dbReference type="NCBI Taxonomy" id="2763659"/>
    <lineage>
        <taxon>Bacteria</taxon>
        <taxon>Bacillati</taxon>
        <taxon>Bacillota</taxon>
        <taxon>Clostridia</taxon>
        <taxon>Eubacteriales</taxon>
        <taxon>Oscillospiraceae</taxon>
        <taxon>Fumia</taxon>
    </lineage>
</organism>
<comment type="caution">
    <text evidence="1">The sequence shown here is derived from an EMBL/GenBank/DDBJ whole genome shotgun (WGS) entry which is preliminary data.</text>
</comment>
<reference evidence="1" key="1">
    <citation type="submission" date="2020-08" db="EMBL/GenBank/DDBJ databases">
        <title>Genome public.</title>
        <authorList>
            <person name="Liu C."/>
            <person name="Sun Q."/>
        </authorList>
    </citation>
    <scope>NUCLEOTIDE SEQUENCE</scope>
    <source>
        <strain evidence="1">NSJ-33</strain>
    </source>
</reference>
<keyword evidence="2" id="KW-1185">Reference proteome</keyword>
<proteinExistence type="predicted"/>
<gene>
    <name evidence="1" type="ORF">H8710_13180</name>
</gene>
<dbReference type="RefSeq" id="WP_249296317.1">
    <property type="nucleotide sequence ID" value="NZ_JACRSV010000008.1"/>
</dbReference>